<dbReference type="SUPFAM" id="SSF56112">
    <property type="entry name" value="Protein kinase-like (PK-like)"/>
    <property type="match status" value="1"/>
</dbReference>
<keyword evidence="8" id="KW-1185">Reference proteome</keyword>
<keyword evidence="5" id="KW-0067">ATP-binding</keyword>
<dbReference type="InterPro" id="IPR000719">
    <property type="entry name" value="Prot_kinase_dom"/>
</dbReference>
<accession>A0AA88DVJ8</accession>
<keyword evidence="2" id="KW-0808">Transferase</keyword>
<protein>
    <recommendedName>
        <fullName evidence="6">Protein kinase domain-containing protein</fullName>
    </recommendedName>
</protein>
<dbReference type="GO" id="GO:0004674">
    <property type="term" value="F:protein serine/threonine kinase activity"/>
    <property type="evidence" value="ECO:0007669"/>
    <property type="project" value="UniProtKB-KW"/>
</dbReference>
<keyword evidence="3" id="KW-0547">Nucleotide-binding</keyword>
<organism evidence="7 8">
    <name type="scientific">Ficus carica</name>
    <name type="common">Common fig</name>
    <dbReference type="NCBI Taxonomy" id="3494"/>
    <lineage>
        <taxon>Eukaryota</taxon>
        <taxon>Viridiplantae</taxon>
        <taxon>Streptophyta</taxon>
        <taxon>Embryophyta</taxon>
        <taxon>Tracheophyta</taxon>
        <taxon>Spermatophyta</taxon>
        <taxon>Magnoliopsida</taxon>
        <taxon>eudicotyledons</taxon>
        <taxon>Gunneridae</taxon>
        <taxon>Pentapetalae</taxon>
        <taxon>rosids</taxon>
        <taxon>fabids</taxon>
        <taxon>Rosales</taxon>
        <taxon>Moraceae</taxon>
        <taxon>Ficeae</taxon>
        <taxon>Ficus</taxon>
    </lineage>
</organism>
<evidence type="ECO:0000313" key="8">
    <source>
        <dbReference type="Proteomes" id="UP001187192"/>
    </source>
</evidence>
<dbReference type="InterPro" id="IPR021820">
    <property type="entry name" value="S-locus_recpt_kinase_C"/>
</dbReference>
<evidence type="ECO:0000256" key="2">
    <source>
        <dbReference type="ARBA" id="ARBA00022679"/>
    </source>
</evidence>
<dbReference type="AlphaFoldDB" id="A0AA88DVJ8"/>
<dbReference type="Pfam" id="PF07714">
    <property type="entry name" value="PK_Tyr_Ser-Thr"/>
    <property type="match status" value="1"/>
</dbReference>
<name>A0AA88DVJ8_FICCA</name>
<sequence>MYNTDDKDDLELPLFDLDTIANATCNFAADNKLGEGGFGPVYKGKLKDGQEIAVKRLSTSSGQGLNEFKNEVILIAKLQHRNLVRLLDFDMAKTFRENQTEGNTNRVVGTYGYMAPEYASDGLFSVKSDVFSFGILVLEIISGKKNSGFFHPDHNLNLTGHAWKLWNEGNALELIDECLVGSCAEPEVLRCIHVALLCIQQCPEDRPSMSSVVVMFGSQSSLDQPKQPGFFVERSPLQFDTLNTSYNQESCSINEVTVTILEAR</sequence>
<dbReference type="PROSITE" id="PS50011">
    <property type="entry name" value="PROTEIN_KINASE_DOM"/>
    <property type="match status" value="1"/>
</dbReference>
<feature type="domain" description="Protein kinase" evidence="6">
    <location>
        <begin position="1"/>
        <end position="222"/>
    </location>
</feature>
<evidence type="ECO:0000256" key="4">
    <source>
        <dbReference type="ARBA" id="ARBA00022777"/>
    </source>
</evidence>
<evidence type="ECO:0000256" key="5">
    <source>
        <dbReference type="ARBA" id="ARBA00022840"/>
    </source>
</evidence>
<dbReference type="EMBL" id="BTGU01000120">
    <property type="protein sequence ID" value="GMN61930.1"/>
    <property type="molecule type" value="Genomic_DNA"/>
</dbReference>
<keyword evidence="4" id="KW-0418">Kinase</keyword>
<proteinExistence type="predicted"/>
<dbReference type="GO" id="GO:0005886">
    <property type="term" value="C:plasma membrane"/>
    <property type="evidence" value="ECO:0007669"/>
    <property type="project" value="TreeGrafter"/>
</dbReference>
<dbReference type="InterPro" id="IPR011009">
    <property type="entry name" value="Kinase-like_dom_sf"/>
</dbReference>
<comment type="caution">
    <text evidence="7">The sequence shown here is derived from an EMBL/GenBank/DDBJ whole genome shotgun (WGS) entry which is preliminary data.</text>
</comment>
<evidence type="ECO:0000259" key="6">
    <source>
        <dbReference type="PROSITE" id="PS50011"/>
    </source>
</evidence>
<reference evidence="7" key="1">
    <citation type="submission" date="2023-07" db="EMBL/GenBank/DDBJ databases">
        <title>draft genome sequence of fig (Ficus carica).</title>
        <authorList>
            <person name="Takahashi T."/>
            <person name="Nishimura K."/>
        </authorList>
    </citation>
    <scope>NUCLEOTIDE SEQUENCE</scope>
</reference>
<dbReference type="InterPro" id="IPR001245">
    <property type="entry name" value="Ser-Thr/Tyr_kinase_cat_dom"/>
</dbReference>
<evidence type="ECO:0000256" key="1">
    <source>
        <dbReference type="ARBA" id="ARBA00022527"/>
    </source>
</evidence>
<evidence type="ECO:0000313" key="7">
    <source>
        <dbReference type="EMBL" id="GMN61930.1"/>
    </source>
</evidence>
<dbReference type="Proteomes" id="UP001187192">
    <property type="component" value="Unassembled WGS sequence"/>
</dbReference>
<dbReference type="FunFam" id="1.10.510.10:FF:001722">
    <property type="entry name" value="G-type lectin S-receptor-like serine/threonine-protein kinase B120"/>
    <property type="match status" value="1"/>
</dbReference>
<evidence type="ECO:0000256" key="3">
    <source>
        <dbReference type="ARBA" id="ARBA00022741"/>
    </source>
</evidence>
<dbReference type="FunFam" id="3.30.200.20:FF:001238">
    <property type="entry name" value="Os08g0179000 protein"/>
    <property type="match status" value="1"/>
</dbReference>
<dbReference type="PANTHER" id="PTHR27002:SF900">
    <property type="entry name" value="S-LOCUS LECTIN KINASE FAMILY PROTEIN"/>
    <property type="match status" value="1"/>
</dbReference>
<dbReference type="Gene3D" id="1.10.510.10">
    <property type="entry name" value="Transferase(Phosphotransferase) domain 1"/>
    <property type="match status" value="2"/>
</dbReference>
<dbReference type="Pfam" id="PF11883">
    <property type="entry name" value="DUF3403"/>
    <property type="match status" value="1"/>
</dbReference>
<keyword evidence="1" id="KW-0723">Serine/threonine-protein kinase</keyword>
<dbReference type="PANTHER" id="PTHR27002">
    <property type="entry name" value="RECEPTOR-LIKE SERINE/THREONINE-PROTEIN KINASE SD1-8"/>
    <property type="match status" value="1"/>
</dbReference>
<gene>
    <name evidence="7" type="ORF">TIFTF001_031014</name>
</gene>
<dbReference type="GO" id="GO:0005524">
    <property type="term" value="F:ATP binding"/>
    <property type="evidence" value="ECO:0007669"/>
    <property type="project" value="UniProtKB-KW"/>
</dbReference>